<dbReference type="EMBL" id="QWGB01000014">
    <property type="protein sequence ID" value="RIJ20397.1"/>
    <property type="molecule type" value="Genomic_DNA"/>
</dbReference>
<dbReference type="InterPro" id="IPR032710">
    <property type="entry name" value="NTF2-like_dom_sf"/>
</dbReference>
<evidence type="ECO:0000313" key="3">
    <source>
        <dbReference type="Proteomes" id="UP000265431"/>
    </source>
</evidence>
<dbReference type="AlphaFoldDB" id="A0A399QSA8"/>
<gene>
    <name evidence="2" type="ORF">D1224_14835</name>
</gene>
<proteinExistence type="predicted"/>
<keyword evidence="3" id="KW-1185">Reference proteome</keyword>
<dbReference type="OrthoDB" id="7353854at2"/>
<accession>A0A399QSA8</accession>
<reference evidence="2 3" key="1">
    <citation type="submission" date="2018-08" db="EMBL/GenBank/DDBJ databases">
        <title>Henriciella mobilis sp. nov., isolated from seawater.</title>
        <authorList>
            <person name="Cheng H."/>
            <person name="Wu Y.-H."/>
            <person name="Xu X.-W."/>
            <person name="Guo L.-L."/>
        </authorList>
    </citation>
    <scope>NUCLEOTIDE SEQUENCE [LARGE SCALE GENOMIC DNA]</scope>
    <source>
        <strain evidence="2 3">CCUG66934</strain>
    </source>
</reference>
<dbReference type="InterPro" id="IPR027843">
    <property type="entry name" value="DUF4440"/>
</dbReference>
<comment type="caution">
    <text evidence="2">The sequence shown here is derived from an EMBL/GenBank/DDBJ whole genome shotgun (WGS) entry which is preliminary data.</text>
</comment>
<dbReference type="SUPFAM" id="SSF54427">
    <property type="entry name" value="NTF2-like"/>
    <property type="match status" value="1"/>
</dbReference>
<evidence type="ECO:0000259" key="1">
    <source>
        <dbReference type="Pfam" id="PF14534"/>
    </source>
</evidence>
<dbReference type="Gene3D" id="3.10.450.50">
    <property type="match status" value="1"/>
</dbReference>
<feature type="domain" description="DUF4440" evidence="1">
    <location>
        <begin position="17"/>
        <end position="106"/>
    </location>
</feature>
<protein>
    <submittedName>
        <fullName evidence="2">Nuclear transport factor 2 family protein</fullName>
    </submittedName>
</protein>
<name>A0A399QSA8_9PROT</name>
<dbReference type="RefSeq" id="WP_119380714.1">
    <property type="nucleotide sequence ID" value="NZ_QWGB01000014.1"/>
</dbReference>
<organism evidence="2 3">
    <name type="scientific">Henriciella barbarensis</name>
    <dbReference type="NCBI Taxonomy" id="86342"/>
    <lineage>
        <taxon>Bacteria</taxon>
        <taxon>Pseudomonadati</taxon>
        <taxon>Pseudomonadota</taxon>
        <taxon>Alphaproteobacteria</taxon>
        <taxon>Hyphomonadales</taxon>
        <taxon>Hyphomonadaceae</taxon>
        <taxon>Henriciella</taxon>
    </lineage>
</organism>
<dbReference type="Pfam" id="PF14534">
    <property type="entry name" value="DUF4440"/>
    <property type="match status" value="1"/>
</dbReference>
<sequence length="114" mass="12943">MPKFPQLWEVEKQLWTGPAENYDKLMARDCVMVFPLPAGILSRDAIIETVRMAPRWDDVELDSVSETQSNDTTVTLAYVGRGLKGSDTYEAYCSSTYILVDGDWRIIQHQQTPA</sequence>
<dbReference type="Proteomes" id="UP000265431">
    <property type="component" value="Unassembled WGS sequence"/>
</dbReference>
<evidence type="ECO:0000313" key="2">
    <source>
        <dbReference type="EMBL" id="RIJ20397.1"/>
    </source>
</evidence>